<sequence>MNITLSSTGKELAEIGLAIHQLVDKLPLTMRSKEAKGVRIEDGKVLDYNYTGPALEEVLSTGEIFKGTPDVGPYAGTPVVVVPLKDEGQIICAIGLVDVTKGLFSDMVEISRRPEDVKKDDTRGEFY</sequence>
<dbReference type="AlphaFoldDB" id="A0A8T8K5I5"/>
<gene>
    <name evidence="1" type="ORF">HYG87_08840</name>
</gene>
<evidence type="ECO:0000313" key="2">
    <source>
        <dbReference type="Proteomes" id="UP000681041"/>
    </source>
</evidence>
<name>A0A8T8K5I5_9EURY</name>
<dbReference type="KEGG" id="meme:HYG87_08840"/>
<evidence type="ECO:0000313" key="1">
    <source>
        <dbReference type="EMBL" id="QUH23858.1"/>
    </source>
</evidence>
<keyword evidence="2" id="KW-1185">Reference proteome</keyword>
<dbReference type="RefSeq" id="WP_211532815.1">
    <property type="nucleotide sequence ID" value="NZ_CP058560.1"/>
</dbReference>
<organism evidence="1 2">
    <name type="scientific">Methanobacterium alkalithermotolerans</name>
    <dbReference type="NCBI Taxonomy" id="2731220"/>
    <lineage>
        <taxon>Archaea</taxon>
        <taxon>Methanobacteriati</taxon>
        <taxon>Methanobacteriota</taxon>
        <taxon>Methanomada group</taxon>
        <taxon>Methanobacteria</taxon>
        <taxon>Methanobacteriales</taxon>
        <taxon>Methanobacteriaceae</taxon>
        <taxon>Methanobacterium</taxon>
    </lineage>
</organism>
<accession>A0A8T8K5I5</accession>
<dbReference type="InterPro" id="IPR012029">
    <property type="entry name" value="UCP006557"/>
</dbReference>
<dbReference type="EMBL" id="CP058560">
    <property type="protein sequence ID" value="QUH23858.1"/>
    <property type="molecule type" value="Genomic_DNA"/>
</dbReference>
<proteinExistence type="predicted"/>
<dbReference type="PIRSF" id="PIRSF006557">
    <property type="entry name" value="UCP006557_sign"/>
    <property type="match status" value="1"/>
</dbReference>
<dbReference type="Proteomes" id="UP000681041">
    <property type="component" value="Chromosome"/>
</dbReference>
<dbReference type="Pfam" id="PF09884">
    <property type="entry name" value="DUF2111"/>
    <property type="match status" value="1"/>
</dbReference>
<dbReference type="OrthoDB" id="3369at2157"/>
<reference evidence="1" key="1">
    <citation type="submission" date="2020-07" db="EMBL/GenBank/DDBJ databases">
        <title>Methanobacterium. sp. MethCan genome.</title>
        <authorList>
            <person name="Postec A."/>
            <person name="Quemeneur M."/>
        </authorList>
    </citation>
    <scope>NUCLEOTIDE SEQUENCE</scope>
    <source>
        <strain evidence="1">MethCAN</strain>
    </source>
</reference>
<dbReference type="GeneID" id="64820867"/>
<protein>
    <submittedName>
        <fullName evidence="1">DUF2111 domain-containing protein</fullName>
    </submittedName>
</protein>